<dbReference type="PROSITE" id="PS51257">
    <property type="entry name" value="PROKAR_LIPOPROTEIN"/>
    <property type="match status" value="1"/>
</dbReference>
<dbReference type="Proteomes" id="UP000187181">
    <property type="component" value="Unassembled WGS sequence"/>
</dbReference>
<dbReference type="STRING" id="1317125.SAMN05444128_2750"/>
<proteinExistence type="predicted"/>
<evidence type="ECO:0000313" key="1">
    <source>
        <dbReference type="EMBL" id="SIT92176.1"/>
    </source>
</evidence>
<accession>A0A1R3XKV0</accession>
<evidence type="ECO:0000313" key="2">
    <source>
        <dbReference type="Proteomes" id="UP000187181"/>
    </source>
</evidence>
<dbReference type="RefSeq" id="WP_076669634.1">
    <property type="nucleotide sequence ID" value="NZ_FTPP01000002.1"/>
</dbReference>
<dbReference type="OrthoDB" id="850662at2"/>
<gene>
    <name evidence="1" type="ORF">SAMN05444128_2750</name>
</gene>
<dbReference type="EMBL" id="FTPP01000002">
    <property type="protein sequence ID" value="SIT92176.1"/>
    <property type="molecule type" value="Genomic_DNA"/>
</dbReference>
<reference evidence="2" key="1">
    <citation type="submission" date="2017-01" db="EMBL/GenBank/DDBJ databases">
        <authorList>
            <person name="Varghese N."/>
            <person name="Submissions S."/>
        </authorList>
    </citation>
    <scope>NUCLEOTIDE SEQUENCE [LARGE SCALE GENOMIC DNA]</scope>
    <source>
        <strain evidence="2">LP100</strain>
    </source>
</reference>
<sequence length="211" mass="22188">MKIQNLTVKYTALVTLCLTLISCEKDEFDGLLNTDPVPEAAITFPQSVGPNGQPLLDEGAFIIYQDAIANGGITVEVRVPEGKQITAISAAAQRFRNGAATPPNLSPTLPTGTTNADRLKRAPATVITRNSAPNVAVNQAVTPGSTVTFTIPANAIPDVLSTTTIVQADGTLAPGTPLGALQVNDVIRMFFRVTIDGIEHRAMEVRVIVTG</sequence>
<name>A0A1R3XKV0_9BACT</name>
<protein>
    <submittedName>
        <fullName evidence="1">Uncharacterized protein</fullName>
    </submittedName>
</protein>
<keyword evidence="2" id="KW-1185">Reference proteome</keyword>
<organism evidence="1 2">
    <name type="scientific">Pontibacter indicus</name>
    <dbReference type="NCBI Taxonomy" id="1317125"/>
    <lineage>
        <taxon>Bacteria</taxon>
        <taxon>Pseudomonadati</taxon>
        <taxon>Bacteroidota</taxon>
        <taxon>Cytophagia</taxon>
        <taxon>Cytophagales</taxon>
        <taxon>Hymenobacteraceae</taxon>
        <taxon>Pontibacter</taxon>
    </lineage>
</organism>
<dbReference type="AlphaFoldDB" id="A0A1R3XKV0"/>